<name>A0ABD0Q196_CIRMR</name>
<evidence type="ECO:0000313" key="2">
    <source>
        <dbReference type="EMBL" id="KAL0179977.1"/>
    </source>
</evidence>
<feature type="compositionally biased region" description="Basic and acidic residues" evidence="1">
    <location>
        <begin position="43"/>
        <end position="65"/>
    </location>
</feature>
<comment type="caution">
    <text evidence="2">The sequence shown here is derived from an EMBL/GenBank/DDBJ whole genome shotgun (WGS) entry which is preliminary data.</text>
</comment>
<dbReference type="AlphaFoldDB" id="A0ABD0Q196"/>
<protein>
    <submittedName>
        <fullName evidence="2">Uncharacterized protein</fullName>
    </submittedName>
</protein>
<dbReference type="Proteomes" id="UP001529510">
    <property type="component" value="Unassembled WGS sequence"/>
</dbReference>
<evidence type="ECO:0000313" key="3">
    <source>
        <dbReference type="Proteomes" id="UP001529510"/>
    </source>
</evidence>
<feature type="non-terminal residue" evidence="2">
    <location>
        <position position="65"/>
    </location>
</feature>
<feature type="compositionally biased region" description="Basic and acidic residues" evidence="1">
    <location>
        <begin position="7"/>
        <end position="16"/>
    </location>
</feature>
<feature type="non-terminal residue" evidence="2">
    <location>
        <position position="1"/>
    </location>
</feature>
<evidence type="ECO:0000256" key="1">
    <source>
        <dbReference type="SAM" id="MobiDB-lite"/>
    </source>
</evidence>
<gene>
    <name evidence="2" type="ORF">M9458_025419</name>
</gene>
<feature type="region of interest" description="Disordered" evidence="1">
    <location>
        <begin position="1"/>
        <end position="65"/>
    </location>
</feature>
<dbReference type="EMBL" id="JAMKFB020000012">
    <property type="protein sequence ID" value="KAL0179977.1"/>
    <property type="molecule type" value="Genomic_DNA"/>
</dbReference>
<keyword evidence="3" id="KW-1185">Reference proteome</keyword>
<sequence>LILPYERFTKGEEDKPLPPVKPRKQEGSAQEGVVKTKMTAMKRPKDEQKSGPRSEKDALAKVPEP</sequence>
<proteinExistence type="predicted"/>
<reference evidence="2 3" key="1">
    <citation type="submission" date="2024-05" db="EMBL/GenBank/DDBJ databases">
        <title>Genome sequencing and assembly of Indian major carp, Cirrhinus mrigala (Hamilton, 1822).</title>
        <authorList>
            <person name="Mohindra V."/>
            <person name="Chowdhury L.M."/>
            <person name="Lal K."/>
            <person name="Jena J.K."/>
        </authorList>
    </citation>
    <scope>NUCLEOTIDE SEQUENCE [LARGE SCALE GENOMIC DNA]</scope>
    <source>
        <strain evidence="2">CM1030</strain>
        <tissue evidence="2">Blood</tissue>
    </source>
</reference>
<organism evidence="2 3">
    <name type="scientific">Cirrhinus mrigala</name>
    <name type="common">Mrigala</name>
    <dbReference type="NCBI Taxonomy" id="683832"/>
    <lineage>
        <taxon>Eukaryota</taxon>
        <taxon>Metazoa</taxon>
        <taxon>Chordata</taxon>
        <taxon>Craniata</taxon>
        <taxon>Vertebrata</taxon>
        <taxon>Euteleostomi</taxon>
        <taxon>Actinopterygii</taxon>
        <taxon>Neopterygii</taxon>
        <taxon>Teleostei</taxon>
        <taxon>Ostariophysi</taxon>
        <taxon>Cypriniformes</taxon>
        <taxon>Cyprinidae</taxon>
        <taxon>Labeoninae</taxon>
        <taxon>Labeonini</taxon>
        <taxon>Cirrhinus</taxon>
    </lineage>
</organism>
<accession>A0ABD0Q196</accession>